<evidence type="ECO:0000313" key="2">
    <source>
        <dbReference type="Proteomes" id="UP000001933"/>
    </source>
</evidence>
<dbReference type="EMBL" id="CP000252">
    <property type="protein sequence ID" value="ABC78892.1"/>
    <property type="molecule type" value="Genomic_DNA"/>
</dbReference>
<name>Q2LXT6_SYNAS</name>
<dbReference type="Proteomes" id="UP000001933">
    <property type="component" value="Chromosome"/>
</dbReference>
<gene>
    <name evidence="1" type="ORF">SYN_01669</name>
</gene>
<proteinExistence type="predicted"/>
<dbReference type="STRING" id="56780.SYN_01669"/>
<keyword evidence="2" id="KW-1185">Reference proteome</keyword>
<sequence length="57" mass="6785">MRDRQRFGLYPAMPRGRENPMVTNSGNRVIPLMNLFNLMIACFYKKIRNFIPLMVHD</sequence>
<organism evidence="1 2">
    <name type="scientific">Syntrophus aciditrophicus (strain SB)</name>
    <dbReference type="NCBI Taxonomy" id="56780"/>
    <lineage>
        <taxon>Bacteria</taxon>
        <taxon>Pseudomonadati</taxon>
        <taxon>Thermodesulfobacteriota</taxon>
        <taxon>Syntrophia</taxon>
        <taxon>Syntrophales</taxon>
        <taxon>Syntrophaceae</taxon>
        <taxon>Syntrophus</taxon>
    </lineage>
</organism>
<dbReference type="HOGENOM" id="CLU_2994999_0_0_7"/>
<protein>
    <submittedName>
        <fullName evidence="1">Hypothetical cytosolic protein</fullName>
    </submittedName>
</protein>
<accession>Q2LXT6</accession>
<dbReference type="AlphaFoldDB" id="Q2LXT6"/>
<reference evidence="1 2" key="1">
    <citation type="journal article" date="2007" name="Proc. Natl. Acad. Sci. U.S.A.">
        <title>The genome of Syntrophus aciditrophicus: life at the thermodynamic limit of microbial growth.</title>
        <authorList>
            <person name="McInerney M.J."/>
            <person name="Rohlin L."/>
            <person name="Mouttaki H."/>
            <person name="Kim U."/>
            <person name="Krupp R.S."/>
            <person name="Rios-Hernandez L."/>
            <person name="Sieber J."/>
            <person name="Struchtemeyer C.G."/>
            <person name="Bhattacharyya A."/>
            <person name="Campbell J.W."/>
            <person name="Gunsalus R.P."/>
        </authorList>
    </citation>
    <scope>NUCLEOTIDE SEQUENCE [LARGE SCALE GENOMIC DNA]</scope>
    <source>
        <strain evidence="1 2">SB</strain>
    </source>
</reference>
<dbReference type="InParanoid" id="Q2LXT6"/>
<dbReference type="KEGG" id="sat:SYN_01669"/>
<evidence type="ECO:0000313" key="1">
    <source>
        <dbReference type="EMBL" id="ABC78892.1"/>
    </source>
</evidence>